<comment type="similarity">
    <text evidence="2">Belongs to the CPA3 antiporters (TC 2.A.63) subunit D family.</text>
</comment>
<organism evidence="11 12">
    <name type="scientific">Lysinibacillus tabacifolii</name>
    <dbReference type="NCBI Taxonomy" id="1173107"/>
    <lineage>
        <taxon>Bacteria</taxon>
        <taxon>Bacillati</taxon>
        <taxon>Bacillota</taxon>
        <taxon>Bacilli</taxon>
        <taxon>Bacillales</taxon>
        <taxon>Bacillaceae</taxon>
        <taxon>Lysinibacillus</taxon>
    </lineage>
</organism>
<feature type="transmembrane region" description="Helical" evidence="9">
    <location>
        <begin position="31"/>
        <end position="49"/>
    </location>
</feature>
<evidence type="ECO:0000256" key="5">
    <source>
        <dbReference type="ARBA" id="ARBA00022692"/>
    </source>
</evidence>
<evidence type="ECO:0000256" key="2">
    <source>
        <dbReference type="ARBA" id="ARBA00005346"/>
    </source>
</evidence>
<feature type="transmembrane region" description="Helical" evidence="9">
    <location>
        <begin position="107"/>
        <end position="124"/>
    </location>
</feature>
<comment type="subcellular location">
    <subcellularLocation>
        <location evidence="1">Cell membrane</location>
        <topology evidence="1">Multi-pass membrane protein</topology>
    </subcellularLocation>
    <subcellularLocation>
        <location evidence="8">Membrane</location>
        <topology evidence="8">Multi-pass membrane protein</topology>
    </subcellularLocation>
</comment>
<accession>A0ABY2SVN1</accession>
<feature type="transmembrane region" description="Helical" evidence="9">
    <location>
        <begin position="367"/>
        <end position="385"/>
    </location>
</feature>
<feature type="transmembrane region" description="Helical" evidence="9">
    <location>
        <begin position="6"/>
        <end position="22"/>
    </location>
</feature>
<evidence type="ECO:0000256" key="9">
    <source>
        <dbReference type="SAM" id="Phobius"/>
    </source>
</evidence>
<feature type="transmembrane region" description="Helical" evidence="9">
    <location>
        <begin position="204"/>
        <end position="226"/>
    </location>
</feature>
<dbReference type="NCBIfam" id="NF005818">
    <property type="entry name" value="PRK07691.1"/>
    <property type="match status" value="1"/>
</dbReference>
<keyword evidence="5 8" id="KW-0812">Transmembrane</keyword>
<comment type="caution">
    <text evidence="11">The sequence shown here is derived from an EMBL/GenBank/DDBJ whole genome shotgun (WGS) entry which is preliminary data.</text>
</comment>
<dbReference type="EMBL" id="SZPT01000008">
    <property type="protein sequence ID" value="TKI44936.1"/>
    <property type="molecule type" value="Genomic_DNA"/>
</dbReference>
<feature type="transmembrane region" description="Helical" evidence="9">
    <location>
        <begin position="238"/>
        <end position="256"/>
    </location>
</feature>
<name>A0ABY2SVN1_9BACI</name>
<feature type="transmembrane region" description="Helical" evidence="9">
    <location>
        <begin position="337"/>
        <end position="355"/>
    </location>
</feature>
<evidence type="ECO:0000313" key="11">
    <source>
        <dbReference type="EMBL" id="TKI44936.1"/>
    </source>
</evidence>
<evidence type="ECO:0000256" key="1">
    <source>
        <dbReference type="ARBA" id="ARBA00004651"/>
    </source>
</evidence>
<dbReference type="PANTHER" id="PTHR42703:SF1">
    <property type="entry name" value="NA(+)_H(+) ANTIPORTER SUBUNIT D1"/>
    <property type="match status" value="1"/>
</dbReference>
<feature type="domain" description="NADH:quinone oxidoreductase/Mrp antiporter transmembrane" evidence="10">
    <location>
        <begin position="128"/>
        <end position="416"/>
    </location>
</feature>
<feature type="transmembrane region" description="Helical" evidence="9">
    <location>
        <begin position="130"/>
        <end position="150"/>
    </location>
</feature>
<dbReference type="PRINTS" id="PR01437">
    <property type="entry name" value="NUOXDRDTASE4"/>
</dbReference>
<dbReference type="RefSeq" id="WP_108031175.1">
    <property type="nucleotide sequence ID" value="NZ_PYUE01000011.1"/>
</dbReference>
<evidence type="ECO:0000256" key="8">
    <source>
        <dbReference type="RuleBase" id="RU000320"/>
    </source>
</evidence>
<evidence type="ECO:0000256" key="7">
    <source>
        <dbReference type="ARBA" id="ARBA00023136"/>
    </source>
</evidence>
<evidence type="ECO:0000256" key="4">
    <source>
        <dbReference type="ARBA" id="ARBA00022475"/>
    </source>
</evidence>
<feature type="transmembrane region" description="Helical" evidence="9">
    <location>
        <begin position="69"/>
        <end position="98"/>
    </location>
</feature>
<feature type="transmembrane region" description="Helical" evidence="9">
    <location>
        <begin position="298"/>
        <end position="317"/>
    </location>
</feature>
<keyword evidence="7 9" id="KW-0472">Membrane</keyword>
<dbReference type="Proteomes" id="UP000308330">
    <property type="component" value="Unassembled WGS sequence"/>
</dbReference>
<keyword evidence="6 9" id="KW-1133">Transmembrane helix</keyword>
<feature type="transmembrane region" description="Helical" evidence="9">
    <location>
        <begin position="268"/>
        <end position="291"/>
    </location>
</feature>
<evidence type="ECO:0000256" key="6">
    <source>
        <dbReference type="ARBA" id="ARBA00022989"/>
    </source>
</evidence>
<dbReference type="InterPro" id="IPR050586">
    <property type="entry name" value="CPA3_Na-H_Antiporter_D"/>
</dbReference>
<keyword evidence="3" id="KW-0050">Antiport</keyword>
<gene>
    <name evidence="11" type="ORF">FC748_20365</name>
</gene>
<evidence type="ECO:0000313" key="12">
    <source>
        <dbReference type="Proteomes" id="UP000308330"/>
    </source>
</evidence>
<evidence type="ECO:0000259" key="10">
    <source>
        <dbReference type="Pfam" id="PF00361"/>
    </source>
</evidence>
<sequence>MSNIIVLPLIVPVITAILLVFLRQNIMIQRILSLCTLGFVIFISVVLLLEVQQQGVMRIDFSGWIPPFGILFVADSFAVLLVFVANIVAAICVVYAFFTIGEHYEKMYFYPFVLLMVAGVNGSFLTGDIFNLFVCFEVMLLASYALISLGGGKVQLREALKYVLINIVASWIFLVALAFLYGTIGTLNMAHISLRVMEAGADPLITTVGLVFLIVFSLKAGLLLFFWLPGSYSVPPTAIAALFATLLTKVGIYALVRTFTLLFTTNPGVTHTTLGIMAGLTILAGCMGALAGRDVRTIASYNVLIGVGFIVAGLAIGTESALQGVTYYLMHDMVVKAMLFLAVGMMIYVTGETLIDNMSGLIRNYPFFGWLFFIMMCSIAGIPPLSGFLGKVLIGQGAIEGGNFVLLGLGFFSSLIVLYSLLRIFLSSFFGETILSIEDETPLPKRMVLPLTLLSVCTIALGIGAESMAPYVKDAAETLHTPSIYIDAVLNGEKWQGEVNK</sequence>
<proteinExistence type="inferred from homology"/>
<evidence type="ECO:0000256" key="3">
    <source>
        <dbReference type="ARBA" id="ARBA00022449"/>
    </source>
</evidence>
<dbReference type="NCBIfam" id="NF009306">
    <property type="entry name" value="PRK12663.1"/>
    <property type="match status" value="1"/>
</dbReference>
<dbReference type="InterPro" id="IPR003918">
    <property type="entry name" value="NADH_UbQ_OxRdtase"/>
</dbReference>
<dbReference type="InterPro" id="IPR001750">
    <property type="entry name" value="ND/Mrp_TM"/>
</dbReference>
<feature type="transmembrane region" description="Helical" evidence="9">
    <location>
        <begin position="405"/>
        <end position="426"/>
    </location>
</feature>
<reference evidence="11 12" key="1">
    <citation type="submission" date="2019-04" db="EMBL/GenBank/DDBJ databases">
        <title>Lysinibacillus genome sequencing.</title>
        <authorList>
            <person name="Dunlap C."/>
        </authorList>
    </citation>
    <scope>NUCLEOTIDE SEQUENCE [LARGE SCALE GENOMIC DNA]</scope>
    <source>
        <strain evidence="11 12">KCTC 33042</strain>
    </source>
</reference>
<protein>
    <submittedName>
        <fullName evidence="11">Na+/H+ antiporter subunit D</fullName>
    </submittedName>
</protein>
<keyword evidence="4" id="KW-1003">Cell membrane</keyword>
<feature type="transmembrane region" description="Helical" evidence="9">
    <location>
        <begin position="162"/>
        <end position="184"/>
    </location>
</feature>
<keyword evidence="12" id="KW-1185">Reference proteome</keyword>
<feature type="transmembrane region" description="Helical" evidence="9">
    <location>
        <begin position="447"/>
        <end position="465"/>
    </location>
</feature>
<dbReference type="PANTHER" id="PTHR42703">
    <property type="entry name" value="NADH DEHYDROGENASE"/>
    <property type="match status" value="1"/>
</dbReference>
<keyword evidence="3" id="KW-0813">Transport</keyword>
<dbReference type="Pfam" id="PF00361">
    <property type="entry name" value="Proton_antipo_M"/>
    <property type="match status" value="1"/>
</dbReference>